<dbReference type="GO" id="GO:0016020">
    <property type="term" value="C:membrane"/>
    <property type="evidence" value="ECO:0007669"/>
    <property type="project" value="UniProtKB-UniRule"/>
</dbReference>
<evidence type="ECO:0000313" key="4">
    <source>
        <dbReference type="EMBL" id="AEE45478.1"/>
    </source>
</evidence>
<dbReference type="Proteomes" id="UP000008460">
    <property type="component" value="Chromosome"/>
</dbReference>
<evidence type="ECO:0000256" key="1">
    <source>
        <dbReference type="PROSITE-ProRule" id="PRU00473"/>
    </source>
</evidence>
<dbReference type="InterPro" id="IPR050330">
    <property type="entry name" value="Bact_OuterMem_StrucFunc"/>
</dbReference>
<keyword evidence="2" id="KW-0732">Signal</keyword>
<keyword evidence="5" id="KW-1185">Reference proteome</keyword>
<dbReference type="HOGENOM" id="CLU_016890_10_2_11"/>
<evidence type="ECO:0000313" key="5">
    <source>
        <dbReference type="Proteomes" id="UP000008460"/>
    </source>
</evidence>
<protein>
    <submittedName>
        <fullName evidence="4">OmpA/MotB domain protein</fullName>
    </submittedName>
</protein>
<dbReference type="Gene3D" id="3.30.1330.60">
    <property type="entry name" value="OmpA-like domain"/>
    <property type="match status" value="1"/>
</dbReference>
<dbReference type="InterPro" id="IPR006665">
    <property type="entry name" value="OmpA-like"/>
</dbReference>
<evidence type="ECO:0000256" key="2">
    <source>
        <dbReference type="SAM" id="SignalP"/>
    </source>
</evidence>
<gene>
    <name evidence="4" type="ordered locus">Celf_1343</name>
</gene>
<dbReference type="SUPFAM" id="SSF103088">
    <property type="entry name" value="OmpA-like"/>
    <property type="match status" value="1"/>
</dbReference>
<dbReference type="KEGG" id="cfi:Celf_1343"/>
<reference evidence="4 5" key="1">
    <citation type="submission" date="2011-04" db="EMBL/GenBank/DDBJ databases">
        <title>Complete sequence of Cellulomonas fimi ATCC 484.</title>
        <authorList>
            <consortium name="US DOE Joint Genome Institute"/>
            <person name="Lucas S."/>
            <person name="Han J."/>
            <person name="Lapidus A."/>
            <person name="Cheng J.-F."/>
            <person name="Goodwin L."/>
            <person name="Pitluck S."/>
            <person name="Peters L."/>
            <person name="Chertkov O."/>
            <person name="Detter J.C."/>
            <person name="Han C."/>
            <person name="Tapia R."/>
            <person name="Land M."/>
            <person name="Hauser L."/>
            <person name="Kyrpides N."/>
            <person name="Ivanova N."/>
            <person name="Ovchinnikova G."/>
            <person name="Pagani I."/>
            <person name="Mead D."/>
            <person name="Brumm P."/>
            <person name="Woyke T."/>
        </authorList>
    </citation>
    <scope>NUCLEOTIDE SEQUENCE [LARGE SCALE GENOMIC DNA]</scope>
    <source>
        <strain evidence="5">ATCC 484 / DSM 20113 / JCM 1341 / NBRC 15513 / NCIMB 8980 / NCTC 7547</strain>
    </source>
</reference>
<dbReference type="InterPro" id="IPR036737">
    <property type="entry name" value="OmpA-like_sf"/>
</dbReference>
<dbReference type="CDD" id="cd07185">
    <property type="entry name" value="OmpA_C-like"/>
    <property type="match status" value="1"/>
</dbReference>
<dbReference type="EMBL" id="CP002666">
    <property type="protein sequence ID" value="AEE45478.1"/>
    <property type="molecule type" value="Genomic_DNA"/>
</dbReference>
<keyword evidence="1" id="KW-0472">Membrane</keyword>
<dbReference type="RefSeq" id="WP_013770504.1">
    <property type="nucleotide sequence ID" value="NC_015514.1"/>
</dbReference>
<feature type="signal peptide" evidence="2">
    <location>
        <begin position="1"/>
        <end position="19"/>
    </location>
</feature>
<proteinExistence type="predicted"/>
<sequence length="183" mass="18387">MTVPLLAALAVALPLAVPAYVDRDDAPVPTPDAIERSVDSYATDGSVDAYTTQGSVESVAPPETDGGTTTLTVGSDVLFAYASHDLDPAAAAALAALVEQVPAGAQVAVVGHTDSRGGDAVNLPLSSARAEAVAAVLRSTRPDLVLAVGGAGSTEPVADEYVAGAPDLAAMARNRRVELRWAG</sequence>
<accession>F4H4Z8</accession>
<dbReference type="AlphaFoldDB" id="F4H4Z8"/>
<organism evidence="4 5">
    <name type="scientific">Cellulomonas fimi (strain ATCC 484 / DSM 20113 / JCM 1341 / CCUG 24087 / LMG 16345 / NBRC 15513 / NCIMB 8980 / NCTC 7547 / NRS-133)</name>
    <dbReference type="NCBI Taxonomy" id="590998"/>
    <lineage>
        <taxon>Bacteria</taxon>
        <taxon>Bacillati</taxon>
        <taxon>Actinomycetota</taxon>
        <taxon>Actinomycetes</taxon>
        <taxon>Micrococcales</taxon>
        <taxon>Cellulomonadaceae</taxon>
        <taxon>Cellulomonas</taxon>
    </lineage>
</organism>
<evidence type="ECO:0000259" key="3">
    <source>
        <dbReference type="PROSITE" id="PS51123"/>
    </source>
</evidence>
<dbReference type="eggNOG" id="COG2885">
    <property type="taxonomic scope" value="Bacteria"/>
</dbReference>
<dbReference type="PROSITE" id="PS51123">
    <property type="entry name" value="OMPA_2"/>
    <property type="match status" value="1"/>
</dbReference>
<dbReference type="PANTHER" id="PTHR30329:SF21">
    <property type="entry name" value="LIPOPROTEIN YIAD-RELATED"/>
    <property type="match status" value="1"/>
</dbReference>
<dbReference type="Pfam" id="PF00691">
    <property type="entry name" value="OmpA"/>
    <property type="match status" value="1"/>
</dbReference>
<feature type="chain" id="PRO_5039243376" evidence="2">
    <location>
        <begin position="20"/>
        <end position="183"/>
    </location>
</feature>
<dbReference type="STRING" id="590998.Celf_1343"/>
<feature type="domain" description="OmpA-like" evidence="3">
    <location>
        <begin position="66"/>
        <end position="183"/>
    </location>
</feature>
<name>F4H4Z8_CELFA</name>
<dbReference type="PANTHER" id="PTHR30329">
    <property type="entry name" value="STATOR ELEMENT OF FLAGELLAR MOTOR COMPLEX"/>
    <property type="match status" value="1"/>
</dbReference>